<keyword evidence="1" id="KW-0547">Nucleotide-binding</keyword>
<feature type="signal peptide" evidence="3">
    <location>
        <begin position="1"/>
        <end position="25"/>
    </location>
</feature>
<dbReference type="GO" id="GO:0030687">
    <property type="term" value="C:preribosome, large subunit precursor"/>
    <property type="evidence" value="ECO:0007669"/>
    <property type="project" value="TreeGrafter"/>
</dbReference>
<keyword evidence="3" id="KW-0732">Signal</keyword>
<reference evidence="5" key="1">
    <citation type="submission" date="2022-11" db="UniProtKB">
        <authorList>
            <consortium name="WormBaseParasite"/>
        </authorList>
    </citation>
    <scope>IDENTIFICATION</scope>
</reference>
<organism evidence="4 5">
    <name type="scientific">Acrobeloides nanus</name>
    <dbReference type="NCBI Taxonomy" id="290746"/>
    <lineage>
        <taxon>Eukaryota</taxon>
        <taxon>Metazoa</taxon>
        <taxon>Ecdysozoa</taxon>
        <taxon>Nematoda</taxon>
        <taxon>Chromadorea</taxon>
        <taxon>Rhabditida</taxon>
        <taxon>Tylenchina</taxon>
        <taxon>Cephalobomorpha</taxon>
        <taxon>Cephaloboidea</taxon>
        <taxon>Cephalobidae</taxon>
        <taxon>Acrobeloides</taxon>
    </lineage>
</organism>
<proteinExistence type="predicted"/>
<dbReference type="WBParaSite" id="ACRNAN_scaffold10858.g15144.t1">
    <property type="protein sequence ID" value="ACRNAN_scaffold10858.g15144.t1"/>
    <property type="gene ID" value="ACRNAN_scaffold10858.g15144"/>
</dbReference>
<evidence type="ECO:0000313" key="4">
    <source>
        <dbReference type="Proteomes" id="UP000887540"/>
    </source>
</evidence>
<accession>A0A914CIH0</accession>
<evidence type="ECO:0000256" key="3">
    <source>
        <dbReference type="SAM" id="SignalP"/>
    </source>
</evidence>
<evidence type="ECO:0000256" key="2">
    <source>
        <dbReference type="ARBA" id="ARBA00022840"/>
    </source>
</evidence>
<dbReference type="Proteomes" id="UP000887540">
    <property type="component" value="Unplaced"/>
</dbReference>
<dbReference type="GO" id="GO:0005524">
    <property type="term" value="F:ATP binding"/>
    <property type="evidence" value="ECO:0007669"/>
    <property type="project" value="UniProtKB-KW"/>
</dbReference>
<keyword evidence="4" id="KW-1185">Reference proteome</keyword>
<evidence type="ECO:0000256" key="1">
    <source>
        <dbReference type="ARBA" id="ARBA00022741"/>
    </source>
</evidence>
<sequence length="1269" mass="146489">MKNFGDLSSHLNTFVHSLFLNWVLAKLGSCSYVEGSVLHLGNLFERRKISVTELPTTVVIQLYRFFTSLKDALSNFIIFQDGLIVEALEFLFYLTIFYLLACEQLTERLGTVSLQVAFSRLLSNIYFPLNTKSILSEALNLLQASFRTADLTESKNFEEVIATYAFCRPLSEKSEADSIRALVRNLQHEESLSESENKIFEKALRSVKDLLMAVSFITNDQFLPIESYDFSSKSFTLHMVNHFPFTDSEIKKSIATLFFLTSNCAVKYFKSSIRNVDLFQSQFTMEVIINLWKSFNFTNKFYQISLRDAHEARTQLQDYQIAMWILIKNETNVLSNFESRLSAIDMIANKEIISGNLSAFIDRISDYLKRLTPPPNFIDPIIKQEIQQAYAIRALQVIEELIEPIQRFLLLTTAHWNCYQMENSVHPLVNTIFRLRAAFLQELESSKRSVESYYRPVYSHFGNLCTELKGFTEMALRWIQESMDGFQFLNSKLKDRPMKKIKFYVAQIETFVSSADSFVKRMLSDFCEFPDILFPYVIVVQSLMVMLSSCQQEMHRHMDYERTQKFLQISRKINFNAEFQKVLFDETFLDMALREDSPMPIHLQEHVVQSIASSNEDSKNILNWLSSKWRFWYEQNTEKREKMFVYKQTGGGTSDEEMVDEDDLETQYLIPDYSSSSFEDIQPSSNDVLKAEQLYKALCLLNDNAISEIGPPDVLSPIIWTLDNFVGTTSTFSKEFLLELKDLHFIEINKLVNNCTPTKQLAKESFNVYFANDPALTLSCLEALQKVEGGVRRLLLEFPENEVLLNILESILKFMALSFEASQMQLAALLEKILEETEHWEKLADRSRSLSEEVNELRYILVEWRKLEVLYWSRILERVQADSEQLSFLISWPLFESLKSIDTAHQTQNLLAALIEWLNSSTYMDFSARLHSGHLLARWAELMKGDFLLAQQIRSILHYFSQYIDVVGEQFKKDKDEIEKELNGFIKVVKYQDLNLWSVKQSVKKAHGHIAKLIKKLKKNGNQTAASLFDIWMPKLSELPSSLSITLSPLVGGSLAMKITDVNKLIHLLVGNMPNYNCFENMSLRCAELLEILESDVKYDGDDEAKQKQQGRALGDRRKRFFHLIKASAEFGLTSRRGQRVKSEELLMNSLMAKSLSLLPNSSGVNNLLLQSSLSRNLVIRFVNKLNSQQSPHVTRQVPVSVMDHIKGISDFGLYWLLNAASAIENFLDRCQHLPLYRDAIDVLIENYQKSSNLLLKASLKISCHNIRH</sequence>
<dbReference type="GO" id="GO:0000055">
    <property type="term" value="P:ribosomal large subunit export from nucleus"/>
    <property type="evidence" value="ECO:0007669"/>
    <property type="project" value="TreeGrafter"/>
</dbReference>
<dbReference type="GO" id="GO:0005634">
    <property type="term" value="C:nucleus"/>
    <property type="evidence" value="ECO:0007669"/>
    <property type="project" value="TreeGrafter"/>
</dbReference>
<name>A0A914CIH0_9BILA</name>
<evidence type="ECO:0000313" key="5">
    <source>
        <dbReference type="WBParaSite" id="ACRNAN_scaffold10858.g15144.t1"/>
    </source>
</evidence>
<dbReference type="PANTHER" id="PTHR48103">
    <property type="entry name" value="MIDASIN-RELATED"/>
    <property type="match status" value="1"/>
</dbReference>
<keyword evidence="2" id="KW-0067">ATP-binding</keyword>
<feature type="chain" id="PRO_5037504023" evidence="3">
    <location>
        <begin position="26"/>
        <end position="1269"/>
    </location>
</feature>
<dbReference type="AlphaFoldDB" id="A0A914CIH0"/>
<dbReference type="PANTHER" id="PTHR48103:SF2">
    <property type="entry name" value="MIDASIN"/>
    <property type="match status" value="1"/>
</dbReference>
<protein>
    <submittedName>
        <fullName evidence="5">Uncharacterized protein</fullName>
    </submittedName>
</protein>
<dbReference type="GO" id="GO:0000027">
    <property type="term" value="P:ribosomal large subunit assembly"/>
    <property type="evidence" value="ECO:0007669"/>
    <property type="project" value="TreeGrafter"/>
</dbReference>